<comment type="caution">
    <text evidence="2">The sequence shown here is derived from an EMBL/GenBank/DDBJ whole genome shotgun (WGS) entry which is preliminary data.</text>
</comment>
<feature type="compositionally biased region" description="Basic and acidic residues" evidence="1">
    <location>
        <begin position="10"/>
        <end position="20"/>
    </location>
</feature>
<evidence type="ECO:0000313" key="3">
    <source>
        <dbReference type="Proteomes" id="UP000269945"/>
    </source>
</evidence>
<dbReference type="Proteomes" id="UP000269945">
    <property type="component" value="Unassembled WGS sequence"/>
</dbReference>
<reference evidence="2 3" key="1">
    <citation type="submission" date="2018-10" db="EMBL/GenBank/DDBJ databases">
        <authorList>
            <person name="Ekblom R."/>
            <person name="Jareborg N."/>
        </authorList>
    </citation>
    <scope>NUCLEOTIDE SEQUENCE [LARGE SCALE GENOMIC DNA]</scope>
    <source>
        <tissue evidence="2">Muscle</tissue>
    </source>
</reference>
<dbReference type="EMBL" id="CYRY02001036">
    <property type="protein sequence ID" value="VCW57232.1"/>
    <property type="molecule type" value="Genomic_DNA"/>
</dbReference>
<evidence type="ECO:0000313" key="2">
    <source>
        <dbReference type="EMBL" id="VCW57232.1"/>
    </source>
</evidence>
<name>A0A9X9LDN3_GULGU</name>
<dbReference type="AlphaFoldDB" id="A0A9X9LDN3"/>
<organism evidence="2 3">
    <name type="scientific">Gulo gulo</name>
    <name type="common">Wolverine</name>
    <name type="synonym">Gluton</name>
    <dbReference type="NCBI Taxonomy" id="48420"/>
    <lineage>
        <taxon>Eukaryota</taxon>
        <taxon>Metazoa</taxon>
        <taxon>Chordata</taxon>
        <taxon>Craniata</taxon>
        <taxon>Vertebrata</taxon>
        <taxon>Euteleostomi</taxon>
        <taxon>Mammalia</taxon>
        <taxon>Eutheria</taxon>
        <taxon>Laurasiatheria</taxon>
        <taxon>Carnivora</taxon>
        <taxon>Caniformia</taxon>
        <taxon>Musteloidea</taxon>
        <taxon>Mustelidae</taxon>
        <taxon>Guloninae</taxon>
        <taxon>Gulo</taxon>
    </lineage>
</organism>
<protein>
    <submittedName>
        <fullName evidence="2">Uncharacterized protein</fullName>
    </submittedName>
</protein>
<sequence>MSSHRSTLSLREHRRPDKATRGGGGTRERRGRVRGAEPETAPTAAAILKEGKGTLDAPRLSARFKRQCHLGSR</sequence>
<accession>A0A9X9LDN3</accession>
<proteinExistence type="predicted"/>
<evidence type="ECO:0000256" key="1">
    <source>
        <dbReference type="SAM" id="MobiDB-lite"/>
    </source>
</evidence>
<feature type="region of interest" description="Disordered" evidence="1">
    <location>
        <begin position="1"/>
        <end position="44"/>
    </location>
</feature>
<keyword evidence="3" id="KW-1185">Reference proteome</keyword>
<gene>
    <name evidence="2" type="ORF">BN2614_LOCUS2</name>
</gene>